<proteinExistence type="predicted"/>
<dbReference type="EMBL" id="HF951689">
    <property type="protein sequence ID" value="CCW34165.1"/>
    <property type="molecule type" value="Genomic_DNA"/>
</dbReference>
<protein>
    <submittedName>
        <fullName evidence="1">Uncharacterized protein</fullName>
    </submittedName>
</protein>
<dbReference type="PATRIC" id="fig|1303518.3.peg.334"/>
<organism evidence="1 2">
    <name type="scientific">Chthonomonas calidirosea (strain DSM 23976 / ICMP 18418 / T49)</name>
    <dbReference type="NCBI Taxonomy" id="1303518"/>
    <lineage>
        <taxon>Bacteria</taxon>
        <taxon>Bacillati</taxon>
        <taxon>Armatimonadota</taxon>
        <taxon>Chthonomonadia</taxon>
        <taxon>Chthonomonadales</taxon>
        <taxon>Chthonomonadaceae</taxon>
        <taxon>Chthonomonas</taxon>
    </lineage>
</organism>
<dbReference type="HOGENOM" id="CLU_1412956_0_0_0"/>
<dbReference type="InParanoid" id="S0ET09"/>
<dbReference type="STRING" id="454171.CP488_00829"/>
<keyword evidence="2" id="KW-1185">Reference proteome</keyword>
<dbReference type="Proteomes" id="UP000014227">
    <property type="component" value="Chromosome I"/>
</dbReference>
<sequence length="192" mass="21599">MRGLGGRNGLCEVCEGEERFMSAERIPRMTDSGQPSSSAASFVHRFRNGLYELQLSPGIFRRIEGLLEEFAQSHPNLRGSYLSHEVDPSYFSDGSYGWEAVHRPHLQGLAIEGETLFEFLAFANGFRMHSTPLESIVNIEELWMELASDKPFILRVCIYHSFPAATLLYAPTGETQEAAAAFVSRLKYLRGF</sequence>
<dbReference type="AlphaFoldDB" id="S0ET09"/>
<evidence type="ECO:0000313" key="2">
    <source>
        <dbReference type="Proteomes" id="UP000014227"/>
    </source>
</evidence>
<evidence type="ECO:0000313" key="1">
    <source>
        <dbReference type="EMBL" id="CCW34165.1"/>
    </source>
</evidence>
<name>S0ET09_CHTCT</name>
<reference evidence="2" key="1">
    <citation type="submission" date="2013-03" db="EMBL/GenBank/DDBJ databases">
        <title>Genome sequence of Chthonomonas calidirosea, the first sequenced genome from the Armatimonadetes phylum (formally candidate division OP10).</title>
        <authorList>
            <person name="Lee K.C.Y."/>
            <person name="Morgan X.C."/>
            <person name="Dunfield P.F."/>
            <person name="Tamas I."/>
            <person name="Houghton K.M."/>
            <person name="Vyssotski M."/>
            <person name="Ryan J.L.J."/>
            <person name="Lagutin K."/>
            <person name="McDonald I.R."/>
            <person name="Stott M.B."/>
        </authorList>
    </citation>
    <scope>NUCLEOTIDE SEQUENCE [LARGE SCALE GENOMIC DNA]</scope>
    <source>
        <strain evidence="2">DSM 23976 / ICMP 18418 / T49</strain>
    </source>
</reference>
<gene>
    <name evidence="1" type="ORF">CCALI_00328</name>
</gene>
<dbReference type="KEGG" id="ccz:CCALI_00328"/>
<accession>S0ET09</accession>